<evidence type="ECO:0000256" key="1">
    <source>
        <dbReference type="ARBA" id="ARBA00010370"/>
    </source>
</evidence>
<dbReference type="GO" id="GO:0008270">
    <property type="term" value="F:zinc ion binding"/>
    <property type="evidence" value="ECO:0007669"/>
    <property type="project" value="InterPro"/>
</dbReference>
<feature type="binding site" evidence="7">
    <location>
        <position position="88"/>
    </location>
    <ligand>
        <name>Ca(2+)</name>
        <dbReference type="ChEBI" id="CHEBI:29108"/>
        <label>2</label>
    </ligand>
</feature>
<dbReference type="AlphaFoldDB" id="A0A060XIP6"/>
<keyword evidence="2" id="KW-0645">Protease</keyword>
<evidence type="ECO:0000256" key="4">
    <source>
        <dbReference type="ARBA" id="ARBA00022801"/>
    </source>
</evidence>
<evidence type="ECO:0000256" key="6">
    <source>
        <dbReference type="PIRSR" id="PIRSR621190-1"/>
    </source>
</evidence>
<feature type="binding site" description="in inhibited form" evidence="7">
    <location>
        <position position="6"/>
    </location>
    <ligand>
        <name>Zn(2+)</name>
        <dbReference type="ChEBI" id="CHEBI:29105"/>
        <label>2</label>
        <note>catalytic</note>
    </ligand>
</feature>
<comment type="cofactor">
    <cofactor evidence="7">
        <name>Ca(2+)</name>
        <dbReference type="ChEBI" id="CHEBI:29108"/>
    </cofactor>
    <text evidence="7">Can bind about 5 Ca(2+) ions per subunit.</text>
</comment>
<dbReference type="Gene3D" id="3.40.390.10">
    <property type="entry name" value="Collagenase (Catalytic Domain)"/>
    <property type="match status" value="1"/>
</dbReference>
<keyword evidence="3 7" id="KW-0479">Metal-binding</keyword>
<dbReference type="InterPro" id="IPR021190">
    <property type="entry name" value="Pept_M10A"/>
</dbReference>
<evidence type="ECO:0000313" key="11">
    <source>
        <dbReference type="Proteomes" id="UP000193380"/>
    </source>
</evidence>
<reference evidence="10" key="1">
    <citation type="journal article" date="2014" name="Nat. Commun.">
        <title>The rainbow trout genome provides novel insights into evolution after whole-genome duplication in vertebrates.</title>
        <authorList>
            <person name="Berthelot C."/>
            <person name="Brunet F."/>
            <person name="Chalopin D."/>
            <person name="Juanchich A."/>
            <person name="Bernard M."/>
            <person name="Noel B."/>
            <person name="Bento P."/>
            <person name="Da Silva C."/>
            <person name="Labadie K."/>
            <person name="Alberti A."/>
            <person name="Aury J.M."/>
            <person name="Louis A."/>
            <person name="Dehais P."/>
            <person name="Bardou P."/>
            <person name="Montfort J."/>
            <person name="Klopp C."/>
            <person name="Cabau C."/>
            <person name="Gaspin C."/>
            <person name="Thorgaard G.H."/>
            <person name="Boussaha M."/>
            <person name="Quillet E."/>
            <person name="Guyomard R."/>
            <person name="Galiana D."/>
            <person name="Bobe J."/>
            <person name="Volff J.N."/>
            <person name="Genet C."/>
            <person name="Wincker P."/>
            <person name="Jaillon O."/>
            <person name="Roest Crollius H."/>
            <person name="Guiguen Y."/>
        </authorList>
    </citation>
    <scope>NUCLEOTIDE SEQUENCE [LARGE SCALE GENOMIC DNA]</scope>
</reference>
<dbReference type="InterPro" id="IPR033739">
    <property type="entry name" value="M10A_MMP"/>
</dbReference>
<dbReference type="PRINTS" id="PR00138">
    <property type="entry name" value="MATRIXIN"/>
</dbReference>
<proteinExistence type="inferred from homology"/>
<feature type="binding site" evidence="7">
    <location>
        <position position="74"/>
    </location>
    <ligand>
        <name>Ca(2+)</name>
        <dbReference type="ChEBI" id="CHEBI:29108"/>
        <label>3</label>
    </ligand>
</feature>
<evidence type="ECO:0000256" key="7">
    <source>
        <dbReference type="PIRSR" id="PIRSR621190-2"/>
    </source>
</evidence>
<dbReference type="MEROPS" id="M10.013"/>
<dbReference type="PANTHER" id="PTHR10201">
    <property type="entry name" value="MATRIX METALLOPROTEINASE"/>
    <property type="match status" value="1"/>
</dbReference>
<feature type="binding site" evidence="7">
    <location>
        <position position="134"/>
    </location>
    <ligand>
        <name>Zn(2+)</name>
        <dbReference type="ChEBI" id="CHEBI:29105"/>
        <label>2</label>
        <note>catalytic</note>
    </ligand>
</feature>
<comment type="cofactor">
    <cofactor evidence="7">
        <name>Zn(2+)</name>
        <dbReference type="ChEBI" id="CHEBI:29105"/>
    </cofactor>
    <text evidence="7">Binds 2 Zn(2+) ions per subunit.</text>
</comment>
<feature type="binding site" evidence="7">
    <location>
        <position position="116"/>
    </location>
    <ligand>
        <name>Zn(2+)</name>
        <dbReference type="ChEBI" id="CHEBI:29105"/>
        <label>2</label>
        <note>catalytic</note>
    </ligand>
</feature>
<name>A0A060XIP6_ONCMY</name>
<evidence type="ECO:0000256" key="5">
    <source>
        <dbReference type="ARBA" id="ARBA00022833"/>
    </source>
</evidence>
<dbReference type="GO" id="GO:0030198">
    <property type="term" value="P:extracellular matrix organization"/>
    <property type="evidence" value="ECO:0007669"/>
    <property type="project" value="TreeGrafter"/>
</dbReference>
<feature type="binding site" evidence="7">
    <location>
        <position position="90"/>
    </location>
    <ligand>
        <name>Ca(2+)</name>
        <dbReference type="ChEBI" id="CHEBI:29108"/>
        <label>2</label>
    </ligand>
</feature>
<dbReference type="GO" id="GO:0031012">
    <property type="term" value="C:extracellular matrix"/>
    <property type="evidence" value="ECO:0007669"/>
    <property type="project" value="InterPro"/>
</dbReference>
<gene>
    <name evidence="10" type="ORF">GSONMT00021662001</name>
</gene>
<dbReference type="Pfam" id="PF00413">
    <property type="entry name" value="Peptidase_M10"/>
    <property type="match status" value="1"/>
</dbReference>
<evidence type="ECO:0000256" key="2">
    <source>
        <dbReference type="ARBA" id="ARBA00022670"/>
    </source>
</evidence>
<feature type="region of interest" description="Disordered" evidence="8">
    <location>
        <begin position="1"/>
        <end position="25"/>
    </location>
</feature>
<keyword evidence="5 7" id="KW-0862">Zinc</keyword>
<evidence type="ECO:0000259" key="9">
    <source>
        <dbReference type="SMART" id="SM00235"/>
    </source>
</evidence>
<dbReference type="GO" id="GO:0004222">
    <property type="term" value="F:metalloendopeptidase activity"/>
    <property type="evidence" value="ECO:0007669"/>
    <property type="project" value="InterPro"/>
</dbReference>
<dbReference type="SMART" id="SM00235">
    <property type="entry name" value="ZnMc"/>
    <property type="match status" value="1"/>
</dbReference>
<feature type="binding site" evidence="7">
    <location>
        <position position="92"/>
    </location>
    <ligand>
        <name>Ca(2+)</name>
        <dbReference type="ChEBI" id="CHEBI:29108"/>
        <label>2</label>
    </ligand>
</feature>
<dbReference type="Proteomes" id="UP000193380">
    <property type="component" value="Unassembled WGS sequence"/>
</dbReference>
<dbReference type="SUPFAM" id="SSF55486">
    <property type="entry name" value="Metalloproteases ('zincins'), catalytic domain"/>
    <property type="match status" value="1"/>
</dbReference>
<dbReference type="InterPro" id="IPR001818">
    <property type="entry name" value="Pept_M10_metallopeptidase"/>
</dbReference>
<feature type="binding site" evidence="7">
    <location>
        <position position="68"/>
    </location>
    <ligand>
        <name>Zn(2+)</name>
        <dbReference type="ChEBI" id="CHEBI:29105"/>
        <label>1</label>
    </ligand>
</feature>
<dbReference type="CDD" id="cd04278">
    <property type="entry name" value="ZnMc_MMP"/>
    <property type="match status" value="1"/>
</dbReference>
<feature type="active site" evidence="6">
    <location>
        <position position="117"/>
    </location>
</feature>
<feature type="binding site" evidence="7">
    <location>
        <position position="94"/>
    </location>
    <ligand>
        <name>Zn(2+)</name>
        <dbReference type="ChEBI" id="CHEBI:29105"/>
        <label>1</label>
    </ligand>
</feature>
<feature type="binding site" evidence="7">
    <location>
        <position position="96"/>
    </location>
    <ligand>
        <name>Ca(2+)</name>
        <dbReference type="ChEBI" id="CHEBI:29108"/>
        <label>3</label>
    </ligand>
</feature>
<protein>
    <recommendedName>
        <fullName evidence="9">Peptidase metallopeptidase domain-containing protein</fullName>
    </recommendedName>
</protein>
<dbReference type="GO" id="GO:0030574">
    <property type="term" value="P:collagen catabolic process"/>
    <property type="evidence" value="ECO:0007669"/>
    <property type="project" value="TreeGrafter"/>
</dbReference>
<comment type="similarity">
    <text evidence="1">Belongs to the peptidase M10A family.</text>
</comment>
<feature type="binding site" evidence="7">
    <location>
        <position position="126"/>
    </location>
    <ligand>
        <name>Zn(2+)</name>
        <dbReference type="ChEBI" id="CHEBI:29105"/>
        <label>2</label>
        <note>catalytic</note>
    </ligand>
</feature>
<feature type="binding site" evidence="7">
    <location>
        <position position="73"/>
    </location>
    <ligand>
        <name>Ca(2+)</name>
        <dbReference type="ChEBI" id="CHEBI:29108"/>
        <label>3</label>
    </ligand>
</feature>
<evidence type="ECO:0000256" key="8">
    <source>
        <dbReference type="SAM" id="MobiDB-lite"/>
    </source>
</evidence>
<sequence length="165" mass="18462">MKESRCGVSDISRYEHSTGNQNGRRTLLPTGVVKALTIYSDVIPLDFKQIYTDTVNVMILFKGGYHTDFYPFDGPNAVLAHSNSPGLNQGGDTHFDDDKTWTLSQRGVNLLLVAAHEFGHPLRLNHSRDRGAMMFPTYQYVNTNGFTLPDDDRHGVQALNGHETH</sequence>
<dbReference type="STRING" id="8022.A0A060XIP6"/>
<dbReference type="InterPro" id="IPR024079">
    <property type="entry name" value="MetalloPept_cat_dom_sf"/>
</dbReference>
<dbReference type="PANTHER" id="PTHR10201:SF316">
    <property type="entry name" value="STROMELYSIN-2 PRECURSOR"/>
    <property type="match status" value="1"/>
</dbReference>
<dbReference type="InterPro" id="IPR006026">
    <property type="entry name" value="Peptidase_Metallo"/>
</dbReference>
<dbReference type="EMBL" id="FR905462">
    <property type="protein sequence ID" value="CDQ79493.1"/>
    <property type="molecule type" value="Genomic_DNA"/>
</dbReference>
<reference evidence="10" key="2">
    <citation type="submission" date="2014-03" db="EMBL/GenBank/DDBJ databases">
        <authorList>
            <person name="Genoscope - CEA"/>
        </authorList>
    </citation>
    <scope>NUCLEOTIDE SEQUENCE</scope>
</reference>
<dbReference type="PaxDb" id="8022-A0A060XIP6"/>
<keyword evidence="7" id="KW-0106">Calcium</keyword>
<keyword evidence="4" id="KW-0378">Hydrolase</keyword>
<feature type="binding site" evidence="7">
    <location>
        <position position="120"/>
    </location>
    <ligand>
        <name>Zn(2+)</name>
        <dbReference type="ChEBI" id="CHEBI:29105"/>
        <label>2</label>
        <note>catalytic</note>
    </ligand>
</feature>
<dbReference type="GO" id="GO:0006508">
    <property type="term" value="P:proteolysis"/>
    <property type="evidence" value="ECO:0007669"/>
    <property type="project" value="UniProtKB-KW"/>
</dbReference>
<evidence type="ECO:0000313" key="10">
    <source>
        <dbReference type="EMBL" id="CDQ79493.1"/>
    </source>
</evidence>
<feature type="binding site" evidence="7">
    <location>
        <position position="66"/>
    </location>
    <ligand>
        <name>Zn(2+)</name>
        <dbReference type="ChEBI" id="CHEBI:29105"/>
        <label>1</label>
    </ligand>
</feature>
<organism evidence="10 11">
    <name type="scientific">Oncorhynchus mykiss</name>
    <name type="common">Rainbow trout</name>
    <name type="synonym">Salmo gairdneri</name>
    <dbReference type="NCBI Taxonomy" id="8022"/>
    <lineage>
        <taxon>Eukaryota</taxon>
        <taxon>Metazoa</taxon>
        <taxon>Chordata</taxon>
        <taxon>Craniata</taxon>
        <taxon>Vertebrata</taxon>
        <taxon>Euteleostomi</taxon>
        <taxon>Actinopterygii</taxon>
        <taxon>Neopterygii</taxon>
        <taxon>Teleostei</taxon>
        <taxon>Protacanthopterygii</taxon>
        <taxon>Salmoniformes</taxon>
        <taxon>Salmonidae</taxon>
        <taxon>Salmoninae</taxon>
        <taxon>Oncorhynchus</taxon>
    </lineage>
</organism>
<feature type="binding site" evidence="7">
    <location>
        <position position="81"/>
    </location>
    <ligand>
        <name>Zn(2+)</name>
        <dbReference type="ChEBI" id="CHEBI:29105"/>
        <label>1</label>
    </ligand>
</feature>
<accession>A0A060XIP6</accession>
<feature type="domain" description="Peptidase metallopeptidase" evidence="9">
    <location>
        <begin position="10"/>
        <end position="162"/>
    </location>
</feature>
<feature type="binding site" evidence="7">
    <location>
        <position position="97"/>
    </location>
    <ligand>
        <name>Ca(2+)</name>
        <dbReference type="ChEBI" id="CHEBI:29108"/>
        <label>1</label>
    </ligand>
</feature>
<evidence type="ECO:0000256" key="3">
    <source>
        <dbReference type="ARBA" id="ARBA00022723"/>
    </source>
</evidence>